<comment type="caution">
    <text evidence="1">The sequence shown here is derived from an EMBL/GenBank/DDBJ whole genome shotgun (WGS) entry which is preliminary data.</text>
</comment>
<dbReference type="AlphaFoldDB" id="A0A2A3TSS8"/>
<evidence type="ECO:0000313" key="1">
    <source>
        <dbReference type="EMBL" id="PBQ22403.1"/>
    </source>
</evidence>
<evidence type="ECO:0000313" key="2">
    <source>
        <dbReference type="Proteomes" id="UP000217918"/>
    </source>
</evidence>
<sequence length="68" mass="7670">MLPPLIINLRFRFNLLKNALAGVGNTYLFLFDHQLISGTKPKLRFTTRAVNGRAHHSPPSRTDDLVVV</sequence>
<dbReference type="EMBL" id="NVYO01000004">
    <property type="protein sequence ID" value="PBQ22403.1"/>
    <property type="molecule type" value="Genomic_DNA"/>
</dbReference>
<reference evidence="1 2" key="1">
    <citation type="submission" date="2017-09" db="EMBL/GenBank/DDBJ databases">
        <title>Genome sequence of Lactobacillus brevis D7.</title>
        <authorList>
            <person name="Kwon M.-S."/>
            <person name="Lim S.K."/>
            <person name="Choi H.-J."/>
        </authorList>
    </citation>
    <scope>NUCLEOTIDE SEQUENCE [LARGE SCALE GENOMIC DNA]</scope>
    <source>
        <strain evidence="1 2">D7</strain>
    </source>
</reference>
<protein>
    <submittedName>
        <fullName evidence="1">Uncharacterized protein</fullName>
    </submittedName>
</protein>
<dbReference type="Proteomes" id="UP000217918">
    <property type="component" value="Unassembled WGS sequence"/>
</dbReference>
<gene>
    <name evidence="1" type="ORF">CNR29_13795</name>
</gene>
<proteinExistence type="predicted"/>
<name>A0A2A3TSS8_LEVBR</name>
<accession>A0A2A3TSS8</accession>
<organism evidence="1 2">
    <name type="scientific">Levilactobacillus brevis</name>
    <name type="common">Lactobacillus brevis</name>
    <dbReference type="NCBI Taxonomy" id="1580"/>
    <lineage>
        <taxon>Bacteria</taxon>
        <taxon>Bacillati</taxon>
        <taxon>Bacillota</taxon>
        <taxon>Bacilli</taxon>
        <taxon>Lactobacillales</taxon>
        <taxon>Lactobacillaceae</taxon>
        <taxon>Levilactobacillus</taxon>
    </lineage>
</organism>